<dbReference type="InterPro" id="IPR001387">
    <property type="entry name" value="Cro/C1-type_HTH"/>
</dbReference>
<dbReference type="RefSeq" id="WP_166319001.1">
    <property type="nucleotide sequence ID" value="NZ_CP049866.1"/>
</dbReference>
<organism evidence="2 3">
    <name type="scientific">Nocardioides piscis</name>
    <dbReference type="NCBI Taxonomy" id="2714938"/>
    <lineage>
        <taxon>Bacteria</taxon>
        <taxon>Bacillati</taxon>
        <taxon>Actinomycetota</taxon>
        <taxon>Actinomycetes</taxon>
        <taxon>Propionibacteriales</taxon>
        <taxon>Nocardioidaceae</taxon>
        <taxon>Nocardioides</taxon>
    </lineage>
</organism>
<evidence type="ECO:0000259" key="1">
    <source>
        <dbReference type="PROSITE" id="PS50943"/>
    </source>
</evidence>
<dbReference type="EMBL" id="CP049866">
    <property type="protein sequence ID" value="QIK76036.1"/>
    <property type="molecule type" value="Genomic_DNA"/>
</dbReference>
<dbReference type="GO" id="GO:0003677">
    <property type="term" value="F:DNA binding"/>
    <property type="evidence" value="ECO:0007669"/>
    <property type="project" value="InterPro"/>
</dbReference>
<name>A0A6G7YH92_9ACTN</name>
<protein>
    <submittedName>
        <fullName evidence="2">Helix-turn-helix transcriptional regulator</fullName>
    </submittedName>
</protein>
<feature type="domain" description="HTH cro/C1-type" evidence="1">
    <location>
        <begin position="27"/>
        <end position="80"/>
    </location>
</feature>
<proteinExistence type="predicted"/>
<dbReference type="KEGG" id="npi:G7071_11930"/>
<dbReference type="SMART" id="SM00530">
    <property type="entry name" value="HTH_XRE"/>
    <property type="match status" value="1"/>
</dbReference>
<evidence type="ECO:0000313" key="2">
    <source>
        <dbReference type="EMBL" id="QIK76036.1"/>
    </source>
</evidence>
<dbReference type="PROSITE" id="PS50943">
    <property type="entry name" value="HTH_CROC1"/>
    <property type="match status" value="1"/>
</dbReference>
<dbReference type="Pfam" id="PF01381">
    <property type="entry name" value="HTH_3"/>
    <property type="match status" value="1"/>
</dbReference>
<reference evidence="2 3" key="1">
    <citation type="submission" date="2020-03" db="EMBL/GenBank/DDBJ databases">
        <title>Nocardioides sp. nov., isolated from fish.</title>
        <authorList>
            <person name="Hyun D.-W."/>
            <person name="Bae J.-W."/>
        </authorList>
    </citation>
    <scope>NUCLEOTIDE SEQUENCE [LARGE SCALE GENOMIC DNA]</scope>
    <source>
        <strain evidence="2 3">HDW12A</strain>
    </source>
</reference>
<dbReference type="Gene3D" id="1.10.260.40">
    <property type="entry name" value="lambda repressor-like DNA-binding domains"/>
    <property type="match status" value="1"/>
</dbReference>
<dbReference type="AlphaFoldDB" id="A0A6G7YH92"/>
<dbReference type="CDD" id="cd00093">
    <property type="entry name" value="HTH_XRE"/>
    <property type="match status" value="1"/>
</dbReference>
<keyword evidence="3" id="KW-1185">Reference proteome</keyword>
<dbReference type="Proteomes" id="UP000502035">
    <property type="component" value="Chromosome"/>
</dbReference>
<accession>A0A6G7YH92</accession>
<evidence type="ECO:0000313" key="3">
    <source>
        <dbReference type="Proteomes" id="UP000502035"/>
    </source>
</evidence>
<sequence length="81" mass="8554">MNETTTSAPDPVALARVRHLVASGTAKHVRVSAEVSQVEIAQAIGVTHAAISNWENGIRKPRGHAALRYLAVLDGLMGRAS</sequence>
<dbReference type="SUPFAM" id="SSF47413">
    <property type="entry name" value="lambda repressor-like DNA-binding domains"/>
    <property type="match status" value="1"/>
</dbReference>
<gene>
    <name evidence="2" type="ORF">G7071_11930</name>
</gene>
<dbReference type="InterPro" id="IPR010982">
    <property type="entry name" value="Lambda_DNA-bd_dom_sf"/>
</dbReference>